<evidence type="ECO:0000256" key="2">
    <source>
        <dbReference type="ARBA" id="ARBA00012418"/>
    </source>
</evidence>
<comment type="function">
    <text evidence="9">DNA-dependent RNA polymerase catalyzes the transcription of DNA into RNA using the four ribonucleoside triphosphates as substrates.</text>
</comment>
<evidence type="ECO:0000256" key="10">
    <source>
        <dbReference type="SAM" id="MobiDB-lite"/>
    </source>
</evidence>
<dbReference type="Pfam" id="PF14700">
    <property type="entry name" value="RPOL_N"/>
    <property type="match status" value="1"/>
</dbReference>
<dbReference type="Gene3D" id="1.10.287.280">
    <property type="match status" value="1"/>
</dbReference>
<feature type="domain" description="DNA-directed RNA polymerase N-terminal" evidence="11">
    <location>
        <begin position="169"/>
        <end position="476"/>
    </location>
</feature>
<evidence type="ECO:0000256" key="8">
    <source>
        <dbReference type="ARBA" id="ARBA00048552"/>
    </source>
</evidence>
<protein>
    <recommendedName>
        <fullName evidence="2 9">DNA-directed RNA polymerase</fullName>
        <ecNumber evidence="2 9">2.7.7.6</ecNumber>
    </recommendedName>
</protein>
<dbReference type="EC" id="2.7.7.6" evidence="2 9"/>
<feature type="compositionally biased region" description="Acidic residues" evidence="10">
    <location>
        <begin position="58"/>
        <end position="68"/>
    </location>
</feature>
<dbReference type="InterPro" id="IPR002092">
    <property type="entry name" value="DNA-dir_Rpol_phage-type"/>
</dbReference>
<dbReference type="GeneID" id="19947488"/>
<dbReference type="InterPro" id="IPR037159">
    <property type="entry name" value="RNA_POL_N_sf"/>
</dbReference>
<dbReference type="PANTHER" id="PTHR10102:SF0">
    <property type="entry name" value="DNA-DIRECTED RNA POLYMERASE, MITOCHONDRIAL"/>
    <property type="match status" value="1"/>
</dbReference>
<dbReference type="PROSITE" id="PS00489">
    <property type="entry name" value="RNA_POL_PHAGE_2"/>
    <property type="match status" value="1"/>
</dbReference>
<dbReference type="InterPro" id="IPR046950">
    <property type="entry name" value="DNA-dir_Rpol_C_phage-type"/>
</dbReference>
<proteinExistence type="inferred from homology"/>
<dbReference type="VEuPathDB" id="FungiDB:SDRG_06761"/>
<evidence type="ECO:0000256" key="5">
    <source>
        <dbReference type="ARBA" id="ARBA00022695"/>
    </source>
</evidence>
<accession>T0RUD3</accession>
<dbReference type="Gene3D" id="1.10.287.260">
    <property type="match status" value="1"/>
</dbReference>
<dbReference type="PROSITE" id="PS00900">
    <property type="entry name" value="RNA_POL_PHAGE_1"/>
    <property type="match status" value="1"/>
</dbReference>
<dbReference type="eggNOG" id="KOG1038">
    <property type="taxonomic scope" value="Eukaryota"/>
</dbReference>
<evidence type="ECO:0000256" key="6">
    <source>
        <dbReference type="ARBA" id="ARBA00022946"/>
    </source>
</evidence>
<sequence>MQAARLHVRRWLSSAKPTGLASRSPALLPRWQQQQQLLRHSLPQHRMKSSIPAMQRLDDDDESDDESLDDHLSKHMPLEKADWFERSLSVTPMPHRYKRPRQNTAVWDPTLLPDEPTIPLYTPPAKDESHRLGAMSPEEITRWLDGFEIPAEAMSLKGKSAHEIRELYAKQLRLEQAIYEMSVETNNNTTASVVSLQKGSEISSAKSYINKWGSALTEAILDEIAEVSDNNRDATAIDRAIYGPVLYLIAPEKLARIVISTVLNHVLIEADGVKFVKITLALGREIQEEISKEKQKSRSSVPAFERNYTRIFQDNKRANIRARALEYFDTVGDWPKELQLKLGSALLDLLEKNCYEDVPAPTESGLSHLREDGPEPPKRVKAFEHTVRFEKNRRYGIIRCSPEVHQKVMSGDVFLPWCARYLPMVVPPRPWNGVANGGYLTLPTTIMRHRDSRWQLQCAKRGEMDPVVQSLNMLADIPWVINRDVLNVVMTLWNNGGGFGDLPPRDDLSLPVEPAVEDYQMIADDADRLARYNADMDTYKKTLAKIVKKNREFHSLRCDTIYKLQVAEEFQHEEAIYFPYNMDFRGRVYPIPPNLNHLGSDMSRSLLVFKDKKPLGPGGLRWLKIHLANLYGIDKCSFDDREQFATDHMPQILASAANPLGDDPDSKWWQDAEAPFLALGVVFELAKAVQHPNPEEYLCNVPVHQDGSCNGLQHYAALGRDQGGGEQVNLVPSDKPQDVYSGVAARVIQRMEHDSVQAVPSLDEIIEDLRPSFEKTWYEEQTTGAVAKSRRSSYVPKKALTKEETLVRLAKAKEFELKRRHEYANLLLKAITRKVVKQTVMTSVYGVTYIGARRQIQARLEEVFLMEGRGMNEELEEQIYHAANYAAELTMQSMGDLFTSARLIMEWLSKCTELVANEGQMMSWITPLGLPVTQPYRVQSSKQVRTSMQHVIITDNDSKRVSVGRQKSAFPPNYVHSLDSTHMMMTSLKVIGEDKLEFAAVHDSYWTHACSVDRMNERLRQEFVTLYSQPLLQELRDQLVMRFPRQQFPPVPGVGELDLKEVLESPYFFN</sequence>
<dbReference type="STRING" id="1156394.T0RUD3"/>
<keyword evidence="3 9" id="KW-0240">DNA-directed RNA polymerase</keyword>
<dbReference type="InterPro" id="IPR043502">
    <property type="entry name" value="DNA/RNA_pol_sf"/>
</dbReference>
<dbReference type="GO" id="GO:0003677">
    <property type="term" value="F:DNA binding"/>
    <property type="evidence" value="ECO:0007669"/>
    <property type="project" value="InterPro"/>
</dbReference>
<keyword evidence="13" id="KW-1185">Reference proteome</keyword>
<dbReference type="OrthoDB" id="276422at2759"/>
<feature type="region of interest" description="Disordered" evidence="10">
    <location>
        <begin position="41"/>
        <end position="70"/>
    </location>
</feature>
<comment type="similarity">
    <text evidence="1 9">Belongs to the phage and mitochondrial RNA polymerase family.</text>
</comment>
<dbReference type="AlphaFoldDB" id="T0RUD3"/>
<dbReference type="GO" id="GO:0006390">
    <property type="term" value="P:mitochondrial transcription"/>
    <property type="evidence" value="ECO:0007669"/>
    <property type="project" value="TreeGrafter"/>
</dbReference>
<comment type="catalytic activity">
    <reaction evidence="8 9">
        <text>RNA(n) + a ribonucleoside 5'-triphosphate = RNA(n+1) + diphosphate</text>
        <dbReference type="Rhea" id="RHEA:21248"/>
        <dbReference type="Rhea" id="RHEA-COMP:14527"/>
        <dbReference type="Rhea" id="RHEA-COMP:17342"/>
        <dbReference type="ChEBI" id="CHEBI:33019"/>
        <dbReference type="ChEBI" id="CHEBI:61557"/>
        <dbReference type="ChEBI" id="CHEBI:140395"/>
        <dbReference type="EC" id="2.7.7.6"/>
    </reaction>
</comment>
<keyword evidence="4 9" id="KW-0808">Transferase</keyword>
<evidence type="ECO:0000313" key="13">
    <source>
        <dbReference type="Proteomes" id="UP000030762"/>
    </source>
</evidence>
<dbReference type="Proteomes" id="UP000030762">
    <property type="component" value="Unassembled WGS sequence"/>
</dbReference>
<evidence type="ECO:0000313" key="12">
    <source>
        <dbReference type="EMBL" id="EQC36023.1"/>
    </source>
</evidence>
<dbReference type="SUPFAM" id="SSF56672">
    <property type="entry name" value="DNA/RNA polymerases"/>
    <property type="match status" value="1"/>
</dbReference>
<reference evidence="12 13" key="1">
    <citation type="submission" date="2012-04" db="EMBL/GenBank/DDBJ databases">
        <title>The Genome Sequence of Saprolegnia declina VS20.</title>
        <authorList>
            <consortium name="The Broad Institute Genome Sequencing Platform"/>
            <person name="Russ C."/>
            <person name="Nusbaum C."/>
            <person name="Tyler B."/>
            <person name="van West P."/>
            <person name="Dieguez-Uribeondo J."/>
            <person name="de Bruijn I."/>
            <person name="Tripathy S."/>
            <person name="Jiang R."/>
            <person name="Young S.K."/>
            <person name="Zeng Q."/>
            <person name="Gargeya S."/>
            <person name="Fitzgerald M."/>
            <person name="Haas B."/>
            <person name="Abouelleil A."/>
            <person name="Alvarado L."/>
            <person name="Arachchi H.M."/>
            <person name="Berlin A."/>
            <person name="Chapman S.B."/>
            <person name="Goldberg J."/>
            <person name="Griggs A."/>
            <person name="Gujja S."/>
            <person name="Hansen M."/>
            <person name="Howarth C."/>
            <person name="Imamovic A."/>
            <person name="Larimer J."/>
            <person name="McCowen C."/>
            <person name="Montmayeur A."/>
            <person name="Murphy C."/>
            <person name="Neiman D."/>
            <person name="Pearson M."/>
            <person name="Priest M."/>
            <person name="Roberts A."/>
            <person name="Saif S."/>
            <person name="Shea T."/>
            <person name="Sisk P."/>
            <person name="Sykes S."/>
            <person name="Wortman J."/>
            <person name="Nusbaum C."/>
            <person name="Birren B."/>
        </authorList>
    </citation>
    <scope>NUCLEOTIDE SEQUENCE [LARGE SCALE GENOMIC DNA]</scope>
    <source>
        <strain evidence="12 13">VS20</strain>
    </source>
</reference>
<dbReference type="InterPro" id="IPR024075">
    <property type="entry name" value="DNA-dir_RNA_pol_helix_hairp_sf"/>
</dbReference>
<evidence type="ECO:0000256" key="4">
    <source>
        <dbReference type="ARBA" id="ARBA00022679"/>
    </source>
</evidence>
<dbReference type="GO" id="GO:0003899">
    <property type="term" value="F:DNA-directed RNA polymerase activity"/>
    <property type="evidence" value="ECO:0007669"/>
    <property type="project" value="UniProtKB-EC"/>
</dbReference>
<dbReference type="RefSeq" id="XP_008610785.1">
    <property type="nucleotide sequence ID" value="XM_008612563.1"/>
</dbReference>
<dbReference type="Pfam" id="PF00940">
    <property type="entry name" value="RNA_pol"/>
    <property type="match status" value="1"/>
</dbReference>
<keyword evidence="6" id="KW-0809">Transit peptide</keyword>
<dbReference type="Gene3D" id="1.10.1320.10">
    <property type="entry name" value="DNA-directed RNA polymerase, N-terminal domain"/>
    <property type="match status" value="1"/>
</dbReference>
<dbReference type="PANTHER" id="PTHR10102">
    <property type="entry name" value="DNA-DIRECTED RNA POLYMERASE, MITOCHONDRIAL"/>
    <property type="match status" value="1"/>
</dbReference>
<evidence type="ECO:0000259" key="11">
    <source>
        <dbReference type="SMART" id="SM01311"/>
    </source>
</evidence>
<dbReference type="EMBL" id="JH767149">
    <property type="protein sequence ID" value="EQC36023.1"/>
    <property type="molecule type" value="Genomic_DNA"/>
</dbReference>
<evidence type="ECO:0000256" key="1">
    <source>
        <dbReference type="ARBA" id="ARBA00009493"/>
    </source>
</evidence>
<dbReference type="Gene3D" id="1.10.150.20">
    <property type="entry name" value="5' to 3' exonuclease, C-terminal subdomain"/>
    <property type="match status" value="1"/>
</dbReference>
<dbReference type="GO" id="GO:0034245">
    <property type="term" value="C:mitochondrial DNA-directed RNA polymerase complex"/>
    <property type="evidence" value="ECO:0007669"/>
    <property type="project" value="TreeGrafter"/>
</dbReference>
<keyword evidence="5 9" id="KW-0548">Nucleotidyltransferase</keyword>
<dbReference type="SMART" id="SM01311">
    <property type="entry name" value="RPOL_N"/>
    <property type="match status" value="1"/>
</dbReference>
<organism evidence="12 13">
    <name type="scientific">Saprolegnia diclina (strain VS20)</name>
    <dbReference type="NCBI Taxonomy" id="1156394"/>
    <lineage>
        <taxon>Eukaryota</taxon>
        <taxon>Sar</taxon>
        <taxon>Stramenopiles</taxon>
        <taxon>Oomycota</taxon>
        <taxon>Saprolegniomycetes</taxon>
        <taxon>Saprolegniales</taxon>
        <taxon>Saprolegniaceae</taxon>
        <taxon>Saprolegnia</taxon>
    </lineage>
</organism>
<evidence type="ECO:0000256" key="7">
    <source>
        <dbReference type="ARBA" id="ARBA00023163"/>
    </source>
</evidence>
<dbReference type="InterPro" id="IPR029262">
    <property type="entry name" value="RPOL_N"/>
</dbReference>
<dbReference type="OMA" id="WMWEWHT"/>
<name>T0RUD3_SAPDV</name>
<keyword evidence="7 9" id="KW-0804">Transcription</keyword>
<dbReference type="FunFam" id="1.10.287.280:FF:000001">
    <property type="entry name" value="DNA-directed RNA polymerase"/>
    <property type="match status" value="1"/>
</dbReference>
<gene>
    <name evidence="12" type="ORF">SDRG_06761</name>
</gene>
<evidence type="ECO:0000256" key="3">
    <source>
        <dbReference type="ARBA" id="ARBA00022478"/>
    </source>
</evidence>
<dbReference type="InParanoid" id="T0RUD3"/>
<evidence type="ECO:0000256" key="9">
    <source>
        <dbReference type="RuleBase" id="RU003805"/>
    </source>
</evidence>